<keyword evidence="3" id="KW-1185">Reference proteome</keyword>
<feature type="region of interest" description="Disordered" evidence="1">
    <location>
        <begin position="1"/>
        <end position="26"/>
    </location>
</feature>
<feature type="region of interest" description="Disordered" evidence="1">
    <location>
        <begin position="64"/>
        <end position="94"/>
    </location>
</feature>
<feature type="compositionally biased region" description="Basic and acidic residues" evidence="1">
    <location>
        <begin position="67"/>
        <end position="94"/>
    </location>
</feature>
<name>A0AAE9WC25_9SCHI</name>
<dbReference type="AlphaFoldDB" id="A0AAE9WC25"/>
<proteinExistence type="predicted"/>
<gene>
    <name evidence="2" type="primary">swi2</name>
    <name evidence="2" type="ORF">SOMG_03278</name>
</gene>
<feature type="region of interest" description="Disordered" evidence="1">
    <location>
        <begin position="210"/>
        <end position="233"/>
    </location>
</feature>
<dbReference type="PANTHER" id="PTHR28527:SF2">
    <property type="entry name" value="MATING-TYPE SWITCHING PROTEIN SWI2"/>
    <property type="match status" value="1"/>
</dbReference>
<evidence type="ECO:0000313" key="3">
    <source>
        <dbReference type="Proteomes" id="UP001212411"/>
    </source>
</evidence>
<accession>A0AAE9WC25</accession>
<dbReference type="EMBL" id="CP115612">
    <property type="protein sequence ID" value="WBW73612.1"/>
    <property type="molecule type" value="Genomic_DNA"/>
</dbReference>
<feature type="region of interest" description="Disordered" evidence="1">
    <location>
        <begin position="405"/>
        <end position="455"/>
    </location>
</feature>
<sequence>MRIHEFHRSEANAVKGENYKTRELGNDSNCSSLNSSCVQNSSMQPSSCKPLSDKFDEPLLTDIASEPTHETERHIRGFARDPTCSRERPNGDDDRAEACVQNESLAIHASHLKNQQGSFDVPEGHECMLSTDKIQKEKRKAGRPKKLRYIAEDSSSNGCTHKRKRGRPKGWRKNPERDVYLEMIDAPVEKRNPKSVFDAVVVPLNSFKGTTEEEVENEASGNELQSETNDESWSFDVDVGVKTDLNSHEYGLEEPVPGLTFESMSIGPPSSDLPSNNEPPNATQSEPDSETNFSFSDDDFAVLDKIEHEFEAHDIDQSKEFSSSDSISHRITLCEQNEPPPQKSATEIMELPKGTTLNSRKENNNIFKINTDGKANKIGRRLPTTSDGLSKLEAKSFGNPANFKYPTLLKSPKGSPKTSSMRTKTPFRSPFASKNSDNRAKKTLSKPFRPPLKKDAPFNIIDEEVKPKYISSSRTAHHGDIASTNDGRSPVISRLQSEISTLQDQISIVELANDLENDQEDEVGLLEKIQRWRRSAQLAVEVLFPVFSLKFTTMLQEVPESILPSVVDDLRSKPCNIGTFLEQLDIPFSLLNYNPDSDSWGDDA</sequence>
<dbReference type="PANTHER" id="PTHR28527">
    <property type="entry name" value="MATING-TYPE SWITCHING PROTEIN SWI2-RELATED"/>
    <property type="match status" value="1"/>
</dbReference>
<feature type="compositionally biased region" description="Polar residues" evidence="1">
    <location>
        <begin position="272"/>
        <end position="295"/>
    </location>
</feature>
<dbReference type="KEGG" id="som:SOMG_03278"/>
<feature type="compositionally biased region" description="Basic residues" evidence="1">
    <location>
        <begin position="160"/>
        <end position="172"/>
    </location>
</feature>
<reference evidence="2 3" key="1">
    <citation type="journal article" date="2023" name="G3 (Bethesda)">
        <title>A high-quality reference genome for the fission yeast Schizosaccharomyces osmophilus.</title>
        <authorList>
            <person name="Jia G.S."/>
            <person name="Zhang W.C."/>
            <person name="Liang Y."/>
            <person name="Liu X.H."/>
            <person name="Rhind N."/>
            <person name="Pidoux A."/>
            <person name="Brysch-Herzberg M."/>
            <person name="Du L.L."/>
        </authorList>
    </citation>
    <scope>NUCLEOTIDE SEQUENCE [LARGE SCALE GENOMIC DNA]</scope>
    <source>
        <strain evidence="2 3">CBS 15793</strain>
    </source>
</reference>
<evidence type="ECO:0000256" key="1">
    <source>
        <dbReference type="SAM" id="MobiDB-lite"/>
    </source>
</evidence>
<protein>
    <submittedName>
        <fullName evidence="2">Recombination mediator Swi2</fullName>
    </submittedName>
</protein>
<feature type="compositionally biased region" description="Basic and acidic residues" evidence="1">
    <location>
        <begin position="1"/>
        <end position="10"/>
    </location>
</feature>
<dbReference type="Proteomes" id="UP001212411">
    <property type="component" value="Chromosome 2"/>
</dbReference>
<dbReference type="GO" id="GO:0006310">
    <property type="term" value="P:DNA recombination"/>
    <property type="evidence" value="ECO:0007669"/>
    <property type="project" value="TreeGrafter"/>
</dbReference>
<organism evidence="2 3">
    <name type="scientific">Schizosaccharomyces osmophilus</name>
    <dbReference type="NCBI Taxonomy" id="2545709"/>
    <lineage>
        <taxon>Eukaryota</taxon>
        <taxon>Fungi</taxon>
        <taxon>Dikarya</taxon>
        <taxon>Ascomycota</taxon>
        <taxon>Taphrinomycotina</taxon>
        <taxon>Schizosaccharomycetes</taxon>
        <taxon>Schizosaccharomycetales</taxon>
        <taxon>Schizosaccharomycetaceae</taxon>
        <taxon>Schizosaccharomyces</taxon>
    </lineage>
</organism>
<feature type="region of interest" description="Disordered" evidence="1">
    <location>
        <begin position="154"/>
        <end position="173"/>
    </location>
</feature>
<dbReference type="RefSeq" id="XP_056037855.1">
    <property type="nucleotide sequence ID" value="XM_056182069.1"/>
</dbReference>
<dbReference type="GeneID" id="80876758"/>
<feature type="region of interest" description="Disordered" evidence="1">
    <location>
        <begin position="250"/>
        <end position="295"/>
    </location>
</feature>
<dbReference type="Gene3D" id="6.10.140.1020">
    <property type="match status" value="1"/>
</dbReference>
<evidence type="ECO:0000313" key="2">
    <source>
        <dbReference type="EMBL" id="WBW73612.1"/>
    </source>
</evidence>